<protein>
    <submittedName>
        <fullName evidence="1">Uncharacterized protein</fullName>
    </submittedName>
</protein>
<evidence type="ECO:0000313" key="2">
    <source>
        <dbReference type="Proteomes" id="UP000295741"/>
    </source>
</evidence>
<dbReference type="RefSeq" id="WP_133474867.1">
    <property type="nucleotide sequence ID" value="NZ_SNWP01000011.1"/>
</dbReference>
<dbReference type="OrthoDB" id="678219at2"/>
<sequence>MTPILNQYGEKIAYLHLNIILNTGQDKVLGLILGNCVFGEPDAPVGKFFKDSFRKMNGKIIATLGEETSPVRPSNEPVILQEAWAKLKAVKNHLCVWVEEKNEWSQENFLQFLEVPVERAMAV</sequence>
<accession>A0A4R6IYF8</accession>
<dbReference type="Proteomes" id="UP000295741">
    <property type="component" value="Unassembled WGS sequence"/>
</dbReference>
<dbReference type="EMBL" id="SNWP01000011">
    <property type="protein sequence ID" value="TDO26996.1"/>
    <property type="molecule type" value="Genomic_DNA"/>
</dbReference>
<gene>
    <name evidence="1" type="ORF">BC659_2312</name>
</gene>
<comment type="caution">
    <text evidence="1">The sequence shown here is derived from an EMBL/GenBank/DDBJ whole genome shotgun (WGS) entry which is preliminary data.</text>
</comment>
<name>A0A4R6IYF8_9BACT</name>
<keyword evidence="2" id="KW-1185">Reference proteome</keyword>
<dbReference type="AlphaFoldDB" id="A0A4R6IYF8"/>
<evidence type="ECO:0000313" key="1">
    <source>
        <dbReference type="EMBL" id="TDO26996.1"/>
    </source>
</evidence>
<proteinExistence type="predicted"/>
<organism evidence="1 2">
    <name type="scientific">Sediminibacterium goheungense</name>
    <dbReference type="NCBI Taxonomy" id="1086393"/>
    <lineage>
        <taxon>Bacteria</taxon>
        <taxon>Pseudomonadati</taxon>
        <taxon>Bacteroidota</taxon>
        <taxon>Chitinophagia</taxon>
        <taxon>Chitinophagales</taxon>
        <taxon>Chitinophagaceae</taxon>
        <taxon>Sediminibacterium</taxon>
    </lineage>
</organism>
<reference evidence="1 2" key="1">
    <citation type="submission" date="2019-03" db="EMBL/GenBank/DDBJ databases">
        <title>Genomic Encyclopedia of Archaeal and Bacterial Type Strains, Phase II (KMG-II): from individual species to whole genera.</title>
        <authorList>
            <person name="Goeker M."/>
        </authorList>
    </citation>
    <scope>NUCLEOTIDE SEQUENCE [LARGE SCALE GENOMIC DNA]</scope>
    <source>
        <strain evidence="1 2">DSM 28323</strain>
    </source>
</reference>